<keyword evidence="9" id="KW-0492">Microsome</keyword>
<dbReference type="EnsemblMetazoa" id="LLOJ000430-RA">
    <property type="protein sequence ID" value="LLOJ000430-PA"/>
    <property type="gene ID" value="LLOJ000430"/>
</dbReference>
<evidence type="ECO:0000256" key="1">
    <source>
        <dbReference type="ARBA" id="ARBA00001971"/>
    </source>
</evidence>
<keyword evidence="10" id="KW-0560">Oxidoreductase</keyword>
<dbReference type="VEuPathDB" id="VectorBase:LLONM1_010381"/>
<evidence type="ECO:0000256" key="9">
    <source>
        <dbReference type="ARBA" id="ARBA00022848"/>
    </source>
</evidence>
<dbReference type="InterPro" id="IPR001128">
    <property type="entry name" value="Cyt_P450"/>
</dbReference>
<evidence type="ECO:0000313" key="15">
    <source>
        <dbReference type="EnsemblMetazoa" id="LLOJ000430-PA"/>
    </source>
</evidence>
<keyword evidence="13 14" id="KW-0472">Membrane</keyword>
<dbReference type="PANTHER" id="PTHR24292:SF84">
    <property type="entry name" value="CYTOCHROME P450 28A5-RELATED"/>
    <property type="match status" value="1"/>
</dbReference>
<feature type="transmembrane region" description="Helical" evidence="14">
    <location>
        <begin position="6"/>
        <end position="22"/>
    </location>
</feature>
<evidence type="ECO:0000256" key="2">
    <source>
        <dbReference type="ARBA" id="ARBA00003690"/>
    </source>
</evidence>
<dbReference type="GO" id="GO:0016705">
    <property type="term" value="F:oxidoreductase activity, acting on paired donors, with incorporation or reduction of molecular oxygen"/>
    <property type="evidence" value="ECO:0007669"/>
    <property type="project" value="InterPro"/>
</dbReference>
<dbReference type="InterPro" id="IPR036396">
    <property type="entry name" value="Cyt_P450_sf"/>
</dbReference>
<keyword evidence="12" id="KW-0503">Monooxygenase</keyword>
<keyword evidence="6" id="KW-0349">Heme</keyword>
<keyword evidence="14" id="KW-1133">Transmembrane helix</keyword>
<keyword evidence="16" id="KW-1185">Reference proteome</keyword>
<evidence type="ECO:0000256" key="8">
    <source>
        <dbReference type="ARBA" id="ARBA00022824"/>
    </source>
</evidence>
<dbReference type="AlphaFoldDB" id="A0A1B0C908"/>
<dbReference type="SUPFAM" id="SSF48264">
    <property type="entry name" value="Cytochrome P450"/>
    <property type="match status" value="1"/>
</dbReference>
<dbReference type="Pfam" id="PF00067">
    <property type="entry name" value="p450"/>
    <property type="match status" value="1"/>
</dbReference>
<evidence type="ECO:0000256" key="4">
    <source>
        <dbReference type="ARBA" id="ARBA00004406"/>
    </source>
</evidence>
<evidence type="ECO:0000256" key="12">
    <source>
        <dbReference type="ARBA" id="ARBA00023033"/>
    </source>
</evidence>
<evidence type="ECO:0000256" key="7">
    <source>
        <dbReference type="ARBA" id="ARBA00022723"/>
    </source>
</evidence>
<dbReference type="InterPro" id="IPR050476">
    <property type="entry name" value="Insect_CytP450_Detox"/>
</dbReference>
<dbReference type="GO" id="GO:0020037">
    <property type="term" value="F:heme binding"/>
    <property type="evidence" value="ECO:0007669"/>
    <property type="project" value="InterPro"/>
</dbReference>
<evidence type="ECO:0000256" key="10">
    <source>
        <dbReference type="ARBA" id="ARBA00023002"/>
    </source>
</evidence>
<comment type="similarity">
    <text evidence="5">Belongs to the cytochrome P450 family.</text>
</comment>
<dbReference type="GO" id="GO:0005506">
    <property type="term" value="F:iron ion binding"/>
    <property type="evidence" value="ECO:0007669"/>
    <property type="project" value="InterPro"/>
</dbReference>
<keyword evidence="11" id="KW-0408">Iron</keyword>
<dbReference type="GO" id="GO:0005789">
    <property type="term" value="C:endoplasmic reticulum membrane"/>
    <property type="evidence" value="ECO:0007669"/>
    <property type="project" value="UniProtKB-SubCell"/>
</dbReference>
<comment type="function">
    <text evidence="2">May be involved in the metabolism of insect hormones and in the breakdown of synthetic insecticides.</text>
</comment>
<dbReference type="GO" id="GO:0004497">
    <property type="term" value="F:monooxygenase activity"/>
    <property type="evidence" value="ECO:0007669"/>
    <property type="project" value="UniProtKB-KW"/>
</dbReference>
<evidence type="ECO:0000313" key="16">
    <source>
        <dbReference type="Proteomes" id="UP000092461"/>
    </source>
</evidence>
<evidence type="ECO:0000256" key="5">
    <source>
        <dbReference type="ARBA" id="ARBA00010617"/>
    </source>
</evidence>
<dbReference type="EMBL" id="AJWK01001704">
    <property type="status" value="NOT_ANNOTATED_CDS"/>
    <property type="molecule type" value="Genomic_DNA"/>
</dbReference>
<name>A0A1B0C908_LUTLO</name>
<dbReference type="VEuPathDB" id="VectorBase:LLOJ000430"/>
<dbReference type="PANTHER" id="PTHR24292">
    <property type="entry name" value="CYTOCHROME P450"/>
    <property type="match status" value="1"/>
</dbReference>
<evidence type="ECO:0000256" key="11">
    <source>
        <dbReference type="ARBA" id="ARBA00023004"/>
    </source>
</evidence>
<comment type="subcellular location">
    <subcellularLocation>
        <location evidence="4">Endoplasmic reticulum membrane</location>
        <topology evidence="4">Peripheral membrane protein</topology>
    </subcellularLocation>
    <subcellularLocation>
        <location evidence="3">Microsome membrane</location>
        <topology evidence="3">Peripheral membrane protein</topology>
    </subcellularLocation>
</comment>
<keyword evidence="8" id="KW-0256">Endoplasmic reticulum</keyword>
<evidence type="ECO:0000256" key="3">
    <source>
        <dbReference type="ARBA" id="ARBA00004174"/>
    </source>
</evidence>
<protein>
    <recommendedName>
        <fullName evidence="17">Cytochrome</fullName>
    </recommendedName>
</protein>
<comment type="cofactor">
    <cofactor evidence="1">
        <name>heme</name>
        <dbReference type="ChEBI" id="CHEBI:30413"/>
    </cofactor>
</comment>
<accession>A0A1B0C908</accession>
<sequence length="354" mass="41320">MYFLEILCLIISGTVCFYFYLIRNHKHWIKRGVPGPKAKFVIGNLPSLLTQKRNVVYDMEELYDKWKNYANFVGFFNMMQPQILLLKPDLIKMVTVKNFQNFHDNGFAEMFNKDSDPVFTKTIFMLRGTDWKENRQELAPAFTDSKMKSLIVLIEEVSKRLVKHLDENVSSSEKPHVLEARTLCTRYSIDVVGNCVFRVDGRAFREEKSEMMKMGEETMNPSGSFLISFLLMQFFPILKRILRPRFIKASIATYLTGLIGEFVKKRQENPTDGGEFMSFMEHLRINRGTSSAQILGHVFTFFIDGYEMSSNVMAHTLYQLARNPDIQEKLREEVQSLESFECIASPSNEKYWRM</sequence>
<evidence type="ECO:0000256" key="14">
    <source>
        <dbReference type="SAM" id="Phobius"/>
    </source>
</evidence>
<evidence type="ECO:0008006" key="17">
    <source>
        <dbReference type="Google" id="ProtNLM"/>
    </source>
</evidence>
<proteinExistence type="inferred from homology"/>
<keyword evidence="7" id="KW-0479">Metal-binding</keyword>
<reference evidence="15" key="1">
    <citation type="submission" date="2020-05" db="UniProtKB">
        <authorList>
            <consortium name="EnsemblMetazoa"/>
        </authorList>
    </citation>
    <scope>IDENTIFICATION</scope>
    <source>
        <strain evidence="15">Jacobina</strain>
    </source>
</reference>
<organism evidence="15 16">
    <name type="scientific">Lutzomyia longipalpis</name>
    <name type="common">Sand fly</name>
    <dbReference type="NCBI Taxonomy" id="7200"/>
    <lineage>
        <taxon>Eukaryota</taxon>
        <taxon>Metazoa</taxon>
        <taxon>Ecdysozoa</taxon>
        <taxon>Arthropoda</taxon>
        <taxon>Hexapoda</taxon>
        <taxon>Insecta</taxon>
        <taxon>Pterygota</taxon>
        <taxon>Neoptera</taxon>
        <taxon>Endopterygota</taxon>
        <taxon>Diptera</taxon>
        <taxon>Nematocera</taxon>
        <taxon>Psychodoidea</taxon>
        <taxon>Psychodidae</taxon>
        <taxon>Lutzomyia</taxon>
        <taxon>Lutzomyia</taxon>
    </lineage>
</organism>
<dbReference type="EMBL" id="AJWK01001705">
    <property type="status" value="NOT_ANNOTATED_CDS"/>
    <property type="molecule type" value="Genomic_DNA"/>
</dbReference>
<dbReference type="Gene3D" id="1.10.630.10">
    <property type="entry name" value="Cytochrome P450"/>
    <property type="match status" value="1"/>
</dbReference>
<keyword evidence="14" id="KW-0812">Transmembrane</keyword>
<evidence type="ECO:0000256" key="6">
    <source>
        <dbReference type="ARBA" id="ARBA00022617"/>
    </source>
</evidence>
<evidence type="ECO:0000256" key="13">
    <source>
        <dbReference type="ARBA" id="ARBA00023136"/>
    </source>
</evidence>
<dbReference type="Proteomes" id="UP000092461">
    <property type="component" value="Unassembled WGS sequence"/>
</dbReference>